<evidence type="ECO:0000313" key="2">
    <source>
        <dbReference type="Proteomes" id="UP000318081"/>
    </source>
</evidence>
<reference evidence="1 2" key="1">
    <citation type="submission" date="2019-02" db="EMBL/GenBank/DDBJ databases">
        <title>Deep-cultivation of Planctomycetes and their phenomic and genomic characterization uncovers novel biology.</title>
        <authorList>
            <person name="Wiegand S."/>
            <person name="Jogler M."/>
            <person name="Boedeker C."/>
            <person name="Pinto D."/>
            <person name="Vollmers J."/>
            <person name="Rivas-Marin E."/>
            <person name="Kohn T."/>
            <person name="Peeters S.H."/>
            <person name="Heuer A."/>
            <person name="Rast P."/>
            <person name="Oberbeckmann S."/>
            <person name="Bunk B."/>
            <person name="Jeske O."/>
            <person name="Meyerdierks A."/>
            <person name="Storesund J.E."/>
            <person name="Kallscheuer N."/>
            <person name="Luecker S."/>
            <person name="Lage O.M."/>
            <person name="Pohl T."/>
            <person name="Merkel B.J."/>
            <person name="Hornburger P."/>
            <person name="Mueller R.-W."/>
            <person name="Bruemmer F."/>
            <person name="Labrenz M."/>
            <person name="Spormann A.M."/>
            <person name="Op den Camp H."/>
            <person name="Overmann J."/>
            <person name="Amann R."/>
            <person name="Jetten M.S.M."/>
            <person name="Mascher T."/>
            <person name="Medema M.H."/>
            <person name="Devos D.P."/>
            <person name="Kaster A.-K."/>
            <person name="Ovreas L."/>
            <person name="Rohde M."/>
            <person name="Galperin M.Y."/>
            <person name="Jogler C."/>
        </authorList>
    </citation>
    <scope>NUCLEOTIDE SEQUENCE [LARGE SCALE GENOMIC DNA]</scope>
    <source>
        <strain evidence="1 2">TBK1r</strain>
    </source>
</reference>
<name>A0ABX5XV34_9BACT</name>
<dbReference type="EMBL" id="CP036432">
    <property type="protein sequence ID" value="QDV85852.1"/>
    <property type="molecule type" value="Genomic_DNA"/>
</dbReference>
<protein>
    <submittedName>
        <fullName evidence="1">Uncharacterized protein</fullName>
    </submittedName>
</protein>
<accession>A0ABX5XV34</accession>
<keyword evidence="2" id="KW-1185">Reference proteome</keyword>
<dbReference type="Proteomes" id="UP000318081">
    <property type="component" value="Chromosome"/>
</dbReference>
<sequence>MRCAEVCFAIAFLAERCKPSGLPRNRDEFPEGSCPTVRFGNDFVLATSVTILTIPPISIEMLQSLLDEASGRWTGCNWRTAMGPQKLNLQGMRSSHAQILASATSGSESAAWDEAAAFLAIVESDAKKAESAARRAVALMQSGHQADAILEASKAVDLEAKHRVPVIWVAVRDAIQTLATSANTDCP</sequence>
<evidence type="ECO:0000313" key="1">
    <source>
        <dbReference type="EMBL" id="QDV85852.1"/>
    </source>
</evidence>
<gene>
    <name evidence="1" type="ORF">TBK1r_48680</name>
</gene>
<organism evidence="1 2">
    <name type="scientific">Stieleria magnilauensis</name>
    <dbReference type="NCBI Taxonomy" id="2527963"/>
    <lineage>
        <taxon>Bacteria</taxon>
        <taxon>Pseudomonadati</taxon>
        <taxon>Planctomycetota</taxon>
        <taxon>Planctomycetia</taxon>
        <taxon>Pirellulales</taxon>
        <taxon>Pirellulaceae</taxon>
        <taxon>Stieleria</taxon>
    </lineage>
</organism>
<proteinExistence type="predicted"/>